<dbReference type="EMBL" id="RBWV01000010">
    <property type="protein sequence ID" value="RKS77442.1"/>
    <property type="molecule type" value="Genomic_DNA"/>
</dbReference>
<evidence type="ECO:0000313" key="3">
    <source>
        <dbReference type="Proteomes" id="UP000281955"/>
    </source>
</evidence>
<sequence>MNNAYKTGDIDEVRALSASSCKTCARYISSIRAIYAAEETVLRGTTTIKKVIASGETAPGVRQVVVDYSASGLVLRKPDGSVKIVEPASQGDVNRYDLIFRDGAWQVLRVVILK</sequence>
<name>A0A420XRG9_9ACTN</name>
<gene>
    <name evidence="2" type="ORF">CLV35_1128</name>
</gene>
<comment type="caution">
    <text evidence="2">The sequence shown here is derived from an EMBL/GenBank/DDBJ whole genome shotgun (WGS) entry which is preliminary data.</text>
</comment>
<evidence type="ECO:0000259" key="1">
    <source>
        <dbReference type="Pfam" id="PF19843"/>
    </source>
</evidence>
<reference evidence="2 3" key="1">
    <citation type="submission" date="2018-10" db="EMBL/GenBank/DDBJ databases">
        <title>Genomic Encyclopedia of Archaeal and Bacterial Type Strains, Phase II (KMG-II): from individual species to whole genera.</title>
        <authorList>
            <person name="Goeker M."/>
        </authorList>
    </citation>
    <scope>NUCLEOTIDE SEQUENCE [LARGE SCALE GENOMIC DNA]</scope>
    <source>
        <strain evidence="2 3">RP-AC37</strain>
    </source>
</reference>
<evidence type="ECO:0000313" key="2">
    <source>
        <dbReference type="EMBL" id="RKS77442.1"/>
    </source>
</evidence>
<organism evidence="2 3">
    <name type="scientific">Motilibacter peucedani</name>
    <dbReference type="NCBI Taxonomy" id="598650"/>
    <lineage>
        <taxon>Bacteria</taxon>
        <taxon>Bacillati</taxon>
        <taxon>Actinomycetota</taxon>
        <taxon>Actinomycetes</taxon>
        <taxon>Motilibacterales</taxon>
        <taxon>Motilibacteraceae</taxon>
        <taxon>Motilibacter</taxon>
    </lineage>
</organism>
<dbReference type="InParanoid" id="A0A420XRG9"/>
<dbReference type="InterPro" id="IPR046281">
    <property type="entry name" value="DUF6318"/>
</dbReference>
<protein>
    <recommendedName>
        <fullName evidence="1">DUF6318 domain-containing protein</fullName>
    </recommendedName>
</protein>
<keyword evidence="3" id="KW-1185">Reference proteome</keyword>
<proteinExistence type="predicted"/>
<accession>A0A420XRG9</accession>
<dbReference type="Proteomes" id="UP000281955">
    <property type="component" value="Unassembled WGS sequence"/>
</dbReference>
<dbReference type="AlphaFoldDB" id="A0A420XRG9"/>
<dbReference type="Pfam" id="PF19843">
    <property type="entry name" value="DUF6318"/>
    <property type="match status" value="1"/>
</dbReference>
<feature type="domain" description="DUF6318" evidence="1">
    <location>
        <begin position="2"/>
        <end position="108"/>
    </location>
</feature>